<feature type="non-terminal residue" evidence="11">
    <location>
        <position position="249"/>
    </location>
</feature>
<organism evidence="11 12">
    <name type="scientific">Iphiclides podalirius</name>
    <name type="common">scarce swallowtail</name>
    <dbReference type="NCBI Taxonomy" id="110791"/>
    <lineage>
        <taxon>Eukaryota</taxon>
        <taxon>Metazoa</taxon>
        <taxon>Ecdysozoa</taxon>
        <taxon>Arthropoda</taxon>
        <taxon>Hexapoda</taxon>
        <taxon>Insecta</taxon>
        <taxon>Pterygota</taxon>
        <taxon>Neoptera</taxon>
        <taxon>Endopterygota</taxon>
        <taxon>Lepidoptera</taxon>
        <taxon>Glossata</taxon>
        <taxon>Ditrysia</taxon>
        <taxon>Papilionoidea</taxon>
        <taxon>Papilionidae</taxon>
        <taxon>Papilioninae</taxon>
        <taxon>Iphiclides</taxon>
    </lineage>
</organism>
<evidence type="ECO:0000259" key="10">
    <source>
        <dbReference type="PROSITE" id="PS50290"/>
    </source>
</evidence>
<comment type="subcellular location">
    <subcellularLocation>
        <location evidence="1">Cell membrane</location>
    </subcellularLocation>
    <subcellularLocation>
        <location evidence="9">Membrane</location>
        <topology evidence="9">Peripheral membrane protein</topology>
    </subcellularLocation>
</comment>
<gene>
    <name evidence="11" type="ORF">IPOD504_LOCUS8521</name>
</gene>
<protein>
    <recommendedName>
        <fullName evidence="9">Phosphatidylinositol 4-kinase type 2</fullName>
        <ecNumber evidence="9">2.7.1.67</ecNumber>
    </recommendedName>
</protein>
<evidence type="ECO:0000256" key="4">
    <source>
        <dbReference type="ARBA" id="ARBA00022679"/>
    </source>
</evidence>
<feature type="domain" description="PI3K/PI4K catalytic" evidence="10">
    <location>
        <begin position="1"/>
        <end position="202"/>
    </location>
</feature>
<evidence type="ECO:0000256" key="3">
    <source>
        <dbReference type="ARBA" id="ARBA00022475"/>
    </source>
</evidence>
<keyword evidence="12" id="KW-1185">Reference proteome</keyword>
<dbReference type="Proteomes" id="UP000837857">
    <property type="component" value="Chromosome 21"/>
</dbReference>
<evidence type="ECO:0000313" key="12">
    <source>
        <dbReference type="Proteomes" id="UP000837857"/>
    </source>
</evidence>
<evidence type="ECO:0000256" key="8">
    <source>
        <dbReference type="ARBA" id="ARBA00023136"/>
    </source>
</evidence>
<dbReference type="Pfam" id="PF00454">
    <property type="entry name" value="PI3_PI4_kinase"/>
    <property type="match status" value="1"/>
</dbReference>
<proteinExistence type="inferred from homology"/>
<dbReference type="InterPro" id="IPR039756">
    <property type="entry name" value="Lsb6/PI4K2"/>
</dbReference>
<keyword evidence="5 9" id="KW-0547">Nucleotide-binding</keyword>
<evidence type="ECO:0000256" key="9">
    <source>
        <dbReference type="RuleBase" id="RU367084"/>
    </source>
</evidence>
<evidence type="ECO:0000256" key="7">
    <source>
        <dbReference type="ARBA" id="ARBA00022840"/>
    </source>
</evidence>
<comment type="catalytic activity">
    <reaction evidence="9">
        <text>a 1,2-diacyl-sn-glycero-3-phospho-(1D-myo-inositol) + ATP = a 1,2-diacyl-sn-glycero-3-phospho-(1D-myo-inositol 4-phosphate) + ADP + H(+)</text>
        <dbReference type="Rhea" id="RHEA:19877"/>
        <dbReference type="ChEBI" id="CHEBI:15378"/>
        <dbReference type="ChEBI" id="CHEBI:30616"/>
        <dbReference type="ChEBI" id="CHEBI:57880"/>
        <dbReference type="ChEBI" id="CHEBI:58178"/>
        <dbReference type="ChEBI" id="CHEBI:456216"/>
        <dbReference type="EC" id="2.7.1.67"/>
    </reaction>
</comment>
<dbReference type="PANTHER" id="PTHR12865">
    <property type="entry name" value="PHOSPHATIDYLINOSITOL 4-KINASE TYPE-II"/>
    <property type="match status" value="1"/>
</dbReference>
<evidence type="ECO:0000256" key="2">
    <source>
        <dbReference type="ARBA" id="ARBA00008941"/>
    </source>
</evidence>
<keyword evidence="4 9" id="KW-0808">Transferase</keyword>
<sequence>MSISQVGSFQLFVEGYKDADYWLRRFEQDPPPPHVMRKFQLQFERLVVLDYMIRNTDRGNDNWLIKYDAPPADGVALTEPSEWSGGAEVRIAAIDNGLAFPFKHPDSWRAYPYHWAWLPQAKRPFSHETKELVLPLLSDMNFVQELCDELHILFKQDKGFDKGLFERQMSVMRGQVLNLTQALKDNKSPVQLVQMPAVIVERSKSGTTSSRFFDSFQQRFQHKSPFFSWCCGPRARKTAVTPNATLQYI</sequence>
<dbReference type="PROSITE" id="PS50290">
    <property type="entry name" value="PI3_4_KINASE_3"/>
    <property type="match status" value="1"/>
</dbReference>
<dbReference type="EC" id="2.7.1.67" evidence="9"/>
<name>A0ABN8IBU3_9NEOP</name>
<dbReference type="InterPro" id="IPR000403">
    <property type="entry name" value="PI3/4_kinase_cat_dom"/>
</dbReference>
<dbReference type="EMBL" id="OW152833">
    <property type="protein sequence ID" value="CAH2054185.1"/>
    <property type="molecule type" value="Genomic_DNA"/>
</dbReference>
<reference evidence="11" key="1">
    <citation type="submission" date="2022-03" db="EMBL/GenBank/DDBJ databases">
        <authorList>
            <person name="Martin H S."/>
        </authorList>
    </citation>
    <scope>NUCLEOTIDE SEQUENCE</scope>
</reference>
<evidence type="ECO:0000256" key="5">
    <source>
        <dbReference type="ARBA" id="ARBA00022741"/>
    </source>
</evidence>
<keyword evidence="7 9" id="KW-0067">ATP-binding</keyword>
<accession>A0ABN8IBU3</accession>
<dbReference type="PANTHER" id="PTHR12865:SF1">
    <property type="entry name" value="PHOSPHATIDYLINOSITOL 4-KINASE TYPE 2"/>
    <property type="match status" value="1"/>
</dbReference>
<keyword evidence="8 9" id="KW-0472">Membrane</keyword>
<keyword evidence="6 9" id="KW-0418">Kinase</keyword>
<comment type="similarity">
    <text evidence="2 9">Belongs to the PI3/PI4-kinase family. Type II PI4K subfamily.</text>
</comment>
<evidence type="ECO:0000256" key="6">
    <source>
        <dbReference type="ARBA" id="ARBA00022777"/>
    </source>
</evidence>
<evidence type="ECO:0000256" key="1">
    <source>
        <dbReference type="ARBA" id="ARBA00004236"/>
    </source>
</evidence>
<evidence type="ECO:0000313" key="11">
    <source>
        <dbReference type="EMBL" id="CAH2054185.1"/>
    </source>
</evidence>
<keyword evidence="3" id="KW-1003">Cell membrane</keyword>